<evidence type="ECO:0000313" key="2">
    <source>
        <dbReference type="EMBL" id="EEC47915.1"/>
    </source>
</evidence>
<reference evidence="3" key="2">
    <citation type="submission" date="2008-08" db="EMBL/GenBank/DDBJ databases">
        <authorList>
            <consortium name="Diatom Consortium"/>
            <person name="Grigoriev I."/>
            <person name="Grimwood J."/>
            <person name="Kuo A."/>
            <person name="Otillar R.P."/>
            <person name="Salamov A."/>
            <person name="Detter J.C."/>
            <person name="Lindquist E."/>
            <person name="Shapiro H."/>
            <person name="Lucas S."/>
            <person name="Glavina del Rio T."/>
            <person name="Pitluck S."/>
            <person name="Rokhsar D."/>
            <person name="Bowler C."/>
        </authorList>
    </citation>
    <scope>GENOME REANNOTATION</scope>
    <source>
        <strain evidence="3">CCAP 1055/1</strain>
    </source>
</reference>
<evidence type="ECO:0000313" key="3">
    <source>
        <dbReference type="Proteomes" id="UP000000759"/>
    </source>
</evidence>
<gene>
    <name evidence="2" type="ORF">PHATRDRAFT_36197</name>
</gene>
<dbReference type="RefSeq" id="XP_002180507.1">
    <property type="nucleotide sequence ID" value="XM_002180471.1"/>
</dbReference>
<dbReference type="eggNOG" id="ENOG502S4PV">
    <property type="taxonomic scope" value="Eukaryota"/>
</dbReference>
<dbReference type="OMA" id="VFQEDRF"/>
<dbReference type="InParanoid" id="B7G0N2"/>
<dbReference type="OrthoDB" id="348976at2759"/>
<reference evidence="2 3" key="1">
    <citation type="journal article" date="2008" name="Nature">
        <title>The Phaeodactylum genome reveals the evolutionary history of diatom genomes.</title>
        <authorList>
            <person name="Bowler C."/>
            <person name="Allen A.E."/>
            <person name="Badger J.H."/>
            <person name="Grimwood J."/>
            <person name="Jabbari K."/>
            <person name="Kuo A."/>
            <person name="Maheswari U."/>
            <person name="Martens C."/>
            <person name="Maumus F."/>
            <person name="Otillar R.P."/>
            <person name="Rayko E."/>
            <person name="Salamov A."/>
            <person name="Vandepoele K."/>
            <person name="Beszteri B."/>
            <person name="Gruber A."/>
            <person name="Heijde M."/>
            <person name="Katinka M."/>
            <person name="Mock T."/>
            <person name="Valentin K."/>
            <person name="Verret F."/>
            <person name="Berges J.A."/>
            <person name="Brownlee C."/>
            <person name="Cadoret J.P."/>
            <person name="Chiovitti A."/>
            <person name="Choi C.J."/>
            <person name="Coesel S."/>
            <person name="De Martino A."/>
            <person name="Detter J.C."/>
            <person name="Durkin C."/>
            <person name="Falciatore A."/>
            <person name="Fournet J."/>
            <person name="Haruta M."/>
            <person name="Huysman M.J."/>
            <person name="Jenkins B.D."/>
            <person name="Jiroutova K."/>
            <person name="Jorgensen R.E."/>
            <person name="Joubert Y."/>
            <person name="Kaplan A."/>
            <person name="Kroger N."/>
            <person name="Kroth P.G."/>
            <person name="La Roche J."/>
            <person name="Lindquist E."/>
            <person name="Lommer M."/>
            <person name="Martin-Jezequel V."/>
            <person name="Lopez P.J."/>
            <person name="Lucas S."/>
            <person name="Mangogna M."/>
            <person name="McGinnis K."/>
            <person name="Medlin L.K."/>
            <person name="Montsant A."/>
            <person name="Oudot-Le Secq M.P."/>
            <person name="Napoli C."/>
            <person name="Obornik M."/>
            <person name="Parker M.S."/>
            <person name="Petit J.L."/>
            <person name="Porcel B.M."/>
            <person name="Poulsen N."/>
            <person name="Robison M."/>
            <person name="Rychlewski L."/>
            <person name="Rynearson T.A."/>
            <person name="Schmutz J."/>
            <person name="Shapiro H."/>
            <person name="Siaut M."/>
            <person name="Stanley M."/>
            <person name="Sussman M.R."/>
            <person name="Taylor A.R."/>
            <person name="Vardi A."/>
            <person name="von Dassow P."/>
            <person name="Vyverman W."/>
            <person name="Willis A."/>
            <person name="Wyrwicz L.S."/>
            <person name="Rokhsar D.S."/>
            <person name="Weissenbach J."/>
            <person name="Armbrust E.V."/>
            <person name="Green B.R."/>
            <person name="Van de Peer Y."/>
            <person name="Grigoriev I.V."/>
        </authorList>
    </citation>
    <scope>NUCLEOTIDE SEQUENCE [LARGE SCALE GENOMIC DNA]</scope>
    <source>
        <strain evidence="2 3">CCAP 1055/1</strain>
    </source>
</reference>
<sequence>MKASACSFALCFGVISSALSFRIHRSALISSRNVDLTILHERRKRQEYRNAATQVLSNFMEKGESASDDVDPIDRIDFNAPKLSSKLDLKTLAVALDAELYEKEWFVTGNVNPIYFADSFRFEDPDVKLDGIEDYARGVYKLFDQNTARAEIIATEVSEKTPNTVTCTWRLSGRVKIGPGLTIKPYIVYTDFTVDPNSGLITLQEDRFSIPQWDILLSALFPFLIGNVASPPAPPVEPRVAPVLPQMVGRTRGPLAVFSNFFQNQ</sequence>
<feature type="signal peptide" evidence="1">
    <location>
        <begin position="1"/>
        <end position="20"/>
    </location>
</feature>
<evidence type="ECO:0008006" key="4">
    <source>
        <dbReference type="Google" id="ProtNLM"/>
    </source>
</evidence>
<name>B7G0N2_PHATC</name>
<organism evidence="2 3">
    <name type="scientific">Phaeodactylum tricornutum (strain CCAP 1055/1)</name>
    <dbReference type="NCBI Taxonomy" id="556484"/>
    <lineage>
        <taxon>Eukaryota</taxon>
        <taxon>Sar</taxon>
        <taxon>Stramenopiles</taxon>
        <taxon>Ochrophyta</taxon>
        <taxon>Bacillariophyta</taxon>
        <taxon>Bacillariophyceae</taxon>
        <taxon>Bacillariophycidae</taxon>
        <taxon>Naviculales</taxon>
        <taxon>Phaeodactylaceae</taxon>
        <taxon>Phaeodactylum</taxon>
    </lineage>
</organism>
<evidence type="ECO:0000256" key="1">
    <source>
        <dbReference type="SAM" id="SignalP"/>
    </source>
</evidence>
<keyword evidence="3" id="KW-1185">Reference proteome</keyword>
<dbReference type="HOGENOM" id="CLU_981720_0_0_1"/>
<accession>B7G0N2</accession>
<dbReference type="PANTHER" id="PTHR34123:SF1">
    <property type="entry name" value="OS04G0578200 PROTEIN"/>
    <property type="match status" value="1"/>
</dbReference>
<dbReference type="PANTHER" id="PTHR34123">
    <property type="entry name" value="OS04G0578200 PROTEIN"/>
    <property type="match status" value="1"/>
</dbReference>
<keyword evidence="1" id="KW-0732">Signal</keyword>
<dbReference type="PaxDb" id="2850-Phatr36197"/>
<dbReference type="KEGG" id="pti:PHATRDRAFT_36197"/>
<feature type="chain" id="PRO_5002852832" description="SnoaL-like domain-containing protein" evidence="1">
    <location>
        <begin position="21"/>
        <end position="265"/>
    </location>
</feature>
<dbReference type="AlphaFoldDB" id="B7G0N2"/>
<dbReference type="Proteomes" id="UP000000759">
    <property type="component" value="Chromosome 9"/>
</dbReference>
<dbReference type="GeneID" id="7201472"/>
<protein>
    <recommendedName>
        <fullName evidence="4">SnoaL-like domain-containing protein</fullName>
    </recommendedName>
</protein>
<dbReference type="STRING" id="556484.B7G0N2"/>
<dbReference type="EMBL" id="CM000612">
    <property type="protein sequence ID" value="EEC47915.1"/>
    <property type="molecule type" value="Genomic_DNA"/>
</dbReference>
<proteinExistence type="predicted"/>